<sequence length="363" mass="41954">MPLLATFLRNFINVISFQLHDLHDIIDRESLIHQHIVNDFNAETSSLSTTFCLQTRSVREHTDLRDSFEVSTPIHFNFSGYNGTSVLGTLSPLRKPISYTSLFVVCFELQVSMLNESCNKSWNDERTRLSFADNMMEELRQLLINRISQTLNCSVNDFTTTSMKDHQINVLASTNGSTNKKILFQVVMNLSDTDCANSLADAVVHSVHRVDKEWLEVNVTVVDSFRLPKRPVRVFLIQCVPRLFRNSTLSNNASVQANTSEYFDTATDLKISLYWHFKHFGWNSYDYNVDVIRLSSEESLLKLWINESQVDLRPEGHLHQQLEHVLRRIIQSYSNEPFAWIKSFKLTEFHQPILEKSTTTTPI</sequence>
<evidence type="ECO:0000313" key="1">
    <source>
        <dbReference type="EMBL" id="KAF7233271.1"/>
    </source>
</evidence>
<organism evidence="1 2">
    <name type="scientific">Paragonimus skrjabini miyazakii</name>
    <dbReference type="NCBI Taxonomy" id="59628"/>
    <lineage>
        <taxon>Eukaryota</taxon>
        <taxon>Metazoa</taxon>
        <taxon>Spiralia</taxon>
        <taxon>Lophotrochozoa</taxon>
        <taxon>Platyhelminthes</taxon>
        <taxon>Trematoda</taxon>
        <taxon>Digenea</taxon>
        <taxon>Plagiorchiida</taxon>
        <taxon>Troglotremata</taxon>
        <taxon>Troglotrematidae</taxon>
        <taxon>Paragonimus</taxon>
    </lineage>
</organism>
<proteinExistence type="predicted"/>
<keyword evidence="2" id="KW-1185">Reference proteome</keyword>
<dbReference type="EMBL" id="JTDE01021187">
    <property type="protein sequence ID" value="KAF7233271.1"/>
    <property type="molecule type" value="Genomic_DNA"/>
</dbReference>
<name>A0A8S9YAR9_9TREM</name>
<accession>A0A8S9YAR9</accession>
<protein>
    <submittedName>
        <fullName evidence="1">Uncharacterized protein</fullName>
    </submittedName>
</protein>
<comment type="caution">
    <text evidence="1">The sequence shown here is derived from an EMBL/GenBank/DDBJ whole genome shotgun (WGS) entry which is preliminary data.</text>
</comment>
<reference evidence="1" key="1">
    <citation type="submission" date="2019-07" db="EMBL/GenBank/DDBJ databases">
        <title>Annotation for the trematode Paragonimus miyazaki's.</title>
        <authorList>
            <person name="Choi Y.-J."/>
        </authorList>
    </citation>
    <scope>NUCLEOTIDE SEQUENCE</scope>
    <source>
        <strain evidence="1">Japan</strain>
    </source>
</reference>
<dbReference type="AlphaFoldDB" id="A0A8S9YAR9"/>
<dbReference type="Proteomes" id="UP000822476">
    <property type="component" value="Unassembled WGS sequence"/>
</dbReference>
<evidence type="ECO:0000313" key="2">
    <source>
        <dbReference type="Proteomes" id="UP000822476"/>
    </source>
</evidence>
<dbReference type="OrthoDB" id="10433862at2759"/>
<gene>
    <name evidence="1" type="ORF">EG68_06112</name>
</gene>